<dbReference type="GO" id="GO:0016746">
    <property type="term" value="F:acyltransferase activity"/>
    <property type="evidence" value="ECO:0007669"/>
    <property type="project" value="UniProtKB-KW"/>
</dbReference>
<evidence type="ECO:0000256" key="2">
    <source>
        <dbReference type="SAM" id="Phobius"/>
    </source>
</evidence>
<dbReference type="PANTHER" id="PTHR23028:SF53">
    <property type="entry name" value="ACYL_TRANSF_3 DOMAIN-CONTAINING PROTEIN"/>
    <property type="match status" value="1"/>
</dbReference>
<protein>
    <submittedName>
        <fullName evidence="4">Acyltransferase family protein</fullName>
        <ecNumber evidence="4">2.3.-.-</ecNumber>
    </submittedName>
</protein>
<feature type="transmembrane region" description="Helical" evidence="2">
    <location>
        <begin position="320"/>
        <end position="341"/>
    </location>
</feature>
<feature type="transmembrane region" description="Helical" evidence="2">
    <location>
        <begin position="129"/>
        <end position="155"/>
    </location>
</feature>
<keyword evidence="2" id="KW-0472">Membrane</keyword>
<feature type="transmembrane region" description="Helical" evidence="2">
    <location>
        <begin position="45"/>
        <end position="67"/>
    </location>
</feature>
<keyword evidence="4" id="KW-0808">Transferase</keyword>
<dbReference type="Proteomes" id="UP001575652">
    <property type="component" value="Unassembled WGS sequence"/>
</dbReference>
<feature type="transmembrane region" description="Helical" evidence="2">
    <location>
        <begin position="204"/>
        <end position="222"/>
    </location>
</feature>
<dbReference type="InterPro" id="IPR002656">
    <property type="entry name" value="Acyl_transf_3_dom"/>
</dbReference>
<dbReference type="EMBL" id="JBHDLJ010000003">
    <property type="protein sequence ID" value="MFB0834056.1"/>
    <property type="molecule type" value="Genomic_DNA"/>
</dbReference>
<feature type="transmembrane region" description="Helical" evidence="2">
    <location>
        <begin position="234"/>
        <end position="250"/>
    </location>
</feature>
<feature type="transmembrane region" description="Helical" evidence="2">
    <location>
        <begin position="87"/>
        <end position="108"/>
    </location>
</feature>
<keyword evidence="5" id="KW-1185">Reference proteome</keyword>
<feature type="transmembrane region" description="Helical" evidence="2">
    <location>
        <begin position="291"/>
        <end position="308"/>
    </location>
</feature>
<comment type="caution">
    <text evidence="4">The sequence shown here is derived from an EMBL/GenBank/DDBJ whole genome shotgun (WGS) entry which is preliminary data.</text>
</comment>
<dbReference type="EC" id="2.3.-.-" evidence="4"/>
<dbReference type="PANTHER" id="PTHR23028">
    <property type="entry name" value="ACETYLTRANSFERASE"/>
    <property type="match status" value="1"/>
</dbReference>
<evidence type="ECO:0000313" key="5">
    <source>
        <dbReference type="Proteomes" id="UP001575652"/>
    </source>
</evidence>
<feature type="region of interest" description="Disordered" evidence="1">
    <location>
        <begin position="1"/>
        <end position="40"/>
    </location>
</feature>
<accession>A0ABV4UM77</accession>
<feature type="domain" description="Acyltransferase 3" evidence="3">
    <location>
        <begin position="48"/>
        <end position="367"/>
    </location>
</feature>
<dbReference type="RefSeq" id="WP_373971222.1">
    <property type="nucleotide sequence ID" value="NZ_JBHDLJ010000003.1"/>
</dbReference>
<feature type="transmembrane region" description="Helical" evidence="2">
    <location>
        <begin position="257"/>
        <end position="276"/>
    </location>
</feature>
<reference evidence="4 5" key="1">
    <citation type="submission" date="2024-09" db="EMBL/GenBank/DDBJ databases">
        <authorList>
            <person name="Salinas-Garcia M.A."/>
            <person name="Prieme A."/>
        </authorList>
    </citation>
    <scope>NUCLEOTIDE SEQUENCE [LARGE SCALE GENOMIC DNA]</scope>
    <source>
        <strain evidence="4 5">DSM 21081</strain>
    </source>
</reference>
<keyword evidence="2" id="KW-1133">Transmembrane helix</keyword>
<feature type="transmembrane region" description="Helical" evidence="2">
    <location>
        <begin position="347"/>
        <end position="368"/>
    </location>
</feature>
<dbReference type="InterPro" id="IPR050879">
    <property type="entry name" value="Acyltransferase_3"/>
</dbReference>
<gene>
    <name evidence="4" type="ORF">ACETWP_05580</name>
</gene>
<sequence length="425" mass="46335">MTATLDIVRPAPQSGATQPAHDDAASPAARGGQPTEARTKRAPRLALLDGVRLLAALAVLLYHYTAWHHGHWGVEPARDAWPVLSKFSVFGNMGVQLFFVISGFVILLSSYGKRPAQFIGSRIGRLFPAYWVAVLLTGTLVFLIWPVMGSHLSLWDWAVNLTMLQGGTGNPHIDGVYWTLWAELRFYGLVLLLMFLGWQTPGRLLAFAAVWPVAALAAPLLPGNFFSQALMPEYAPLFAGGMALFLLYRFGHTPLRWAVLALNVVLSAHHTGASASREAMELVGYSVPAQTYWAIVVGIFAAVALLALTPLRRVSLPGMALAGALTYPVYLLHQVWGWWLIENLSPWLPRPLVLALTIGIVCAAAYLVHRTVEKRFGRGLGSFATRVADLVASGREPARRFALRVAPAPARRLMPDTVGGITRGR</sequence>
<organism evidence="4 5">
    <name type="scientific">Arthrobacter halodurans</name>
    <dbReference type="NCBI Taxonomy" id="516699"/>
    <lineage>
        <taxon>Bacteria</taxon>
        <taxon>Bacillati</taxon>
        <taxon>Actinomycetota</taxon>
        <taxon>Actinomycetes</taxon>
        <taxon>Micrococcales</taxon>
        <taxon>Micrococcaceae</taxon>
        <taxon>Arthrobacter</taxon>
    </lineage>
</organism>
<evidence type="ECO:0000259" key="3">
    <source>
        <dbReference type="Pfam" id="PF01757"/>
    </source>
</evidence>
<name>A0ABV4UM77_9MICC</name>
<evidence type="ECO:0000313" key="4">
    <source>
        <dbReference type="EMBL" id="MFB0834056.1"/>
    </source>
</evidence>
<keyword evidence="2" id="KW-0812">Transmembrane</keyword>
<dbReference type="Pfam" id="PF01757">
    <property type="entry name" value="Acyl_transf_3"/>
    <property type="match status" value="1"/>
</dbReference>
<proteinExistence type="predicted"/>
<feature type="transmembrane region" description="Helical" evidence="2">
    <location>
        <begin position="175"/>
        <end position="197"/>
    </location>
</feature>
<keyword evidence="4" id="KW-0012">Acyltransferase</keyword>
<evidence type="ECO:0000256" key="1">
    <source>
        <dbReference type="SAM" id="MobiDB-lite"/>
    </source>
</evidence>